<evidence type="ECO:0000259" key="13">
    <source>
        <dbReference type="PROSITE" id="PS50002"/>
    </source>
</evidence>
<evidence type="ECO:0000256" key="8">
    <source>
        <dbReference type="ARBA" id="ARBA00040340"/>
    </source>
</evidence>
<dbReference type="GO" id="GO:0002102">
    <property type="term" value="C:podosome"/>
    <property type="evidence" value="ECO:0007669"/>
    <property type="project" value="UniProtKB-SubCell"/>
</dbReference>
<dbReference type="Pfam" id="PF00018">
    <property type="entry name" value="SH3_1"/>
    <property type="match status" value="1"/>
</dbReference>
<keyword evidence="16" id="KW-1185">Reference proteome</keyword>
<dbReference type="Gene3D" id="1.20.1270.60">
    <property type="entry name" value="Arfaptin homology (AH) domain/BAR domain"/>
    <property type="match status" value="1"/>
</dbReference>
<dbReference type="InterPro" id="IPR001452">
    <property type="entry name" value="SH3_domain"/>
</dbReference>
<dbReference type="GO" id="GO:0031901">
    <property type="term" value="C:early endosome membrane"/>
    <property type="evidence" value="ECO:0007669"/>
    <property type="project" value="UniProtKB-SubCell"/>
</dbReference>
<dbReference type="PANTHER" id="PTHR14167:SF63">
    <property type="entry name" value="ENDOPHILIN-A2"/>
    <property type="match status" value="1"/>
</dbReference>
<comment type="subcellular location">
    <subcellularLocation>
        <location evidence="1">Cell projection</location>
        <location evidence="1">Podosome</location>
    </subcellularLocation>
    <subcellularLocation>
        <location evidence="2">Early endosome membrane</location>
        <topology evidence="2">Peripheral membrane protein</topology>
    </subcellularLocation>
</comment>
<protein>
    <recommendedName>
        <fullName evidence="8">Endophilin-A2</fullName>
    </recommendedName>
    <alternativeName>
        <fullName evidence="9">Endophilin-2</fullName>
    </alternativeName>
</protein>
<keyword evidence="5" id="KW-0967">Endosome</keyword>
<dbReference type="GeneTree" id="ENSGT00940000154737"/>
<evidence type="ECO:0000256" key="1">
    <source>
        <dbReference type="ARBA" id="ARBA00004188"/>
    </source>
</evidence>
<dbReference type="PROSITE" id="PS50002">
    <property type="entry name" value="SH3"/>
    <property type="match status" value="1"/>
</dbReference>
<organism evidence="15 16">
    <name type="scientific">Pan paniscus</name>
    <name type="common">Pygmy chimpanzee</name>
    <name type="synonym">Bonobo</name>
    <dbReference type="NCBI Taxonomy" id="9597"/>
    <lineage>
        <taxon>Eukaryota</taxon>
        <taxon>Metazoa</taxon>
        <taxon>Chordata</taxon>
        <taxon>Craniata</taxon>
        <taxon>Vertebrata</taxon>
        <taxon>Euteleostomi</taxon>
        <taxon>Mammalia</taxon>
        <taxon>Eutheria</taxon>
        <taxon>Euarchontoglires</taxon>
        <taxon>Primates</taxon>
        <taxon>Haplorrhini</taxon>
        <taxon>Catarrhini</taxon>
        <taxon>Hominidae</taxon>
        <taxon>Pan</taxon>
    </lineage>
</organism>
<dbReference type="PANTHER" id="PTHR14167">
    <property type="entry name" value="SH3 DOMAIN-CONTAINING"/>
    <property type="match status" value="1"/>
</dbReference>
<dbReference type="EMBL" id="AJFE02040638">
    <property type="status" value="NOT_ANNOTATED_CDS"/>
    <property type="molecule type" value="Genomic_DNA"/>
</dbReference>
<evidence type="ECO:0000313" key="16">
    <source>
        <dbReference type="Proteomes" id="UP000240080"/>
    </source>
</evidence>
<dbReference type="InterPro" id="IPR004148">
    <property type="entry name" value="BAR_dom"/>
</dbReference>
<evidence type="ECO:0000256" key="5">
    <source>
        <dbReference type="ARBA" id="ARBA00022753"/>
    </source>
</evidence>
<dbReference type="GO" id="GO:0098793">
    <property type="term" value="C:presynapse"/>
    <property type="evidence" value="ECO:0007669"/>
    <property type="project" value="TreeGrafter"/>
</dbReference>
<dbReference type="GO" id="GO:0016191">
    <property type="term" value="P:synaptic vesicle uncoating"/>
    <property type="evidence" value="ECO:0007669"/>
    <property type="project" value="TreeGrafter"/>
</dbReference>
<reference evidence="15 16" key="1">
    <citation type="journal article" date="2012" name="Nature">
        <title>The bonobo genome compared with the chimpanzee and human genomes.</title>
        <authorList>
            <person name="Prufer K."/>
            <person name="Munch K."/>
            <person name="Hellmann I."/>
            <person name="Akagi K."/>
            <person name="Miller J.R."/>
            <person name="Walenz B."/>
            <person name="Koren S."/>
            <person name="Sutton G."/>
            <person name="Kodira C."/>
            <person name="Winer R."/>
            <person name="Knight J.R."/>
            <person name="Mullikin J.C."/>
            <person name="Meader S.J."/>
            <person name="Ponting C.P."/>
            <person name="Lunter G."/>
            <person name="Higashino S."/>
            <person name="Hobolth A."/>
            <person name="Dutheil J."/>
            <person name="Karakoc E."/>
            <person name="Alkan C."/>
            <person name="Sajjadian S."/>
            <person name="Catacchio C.R."/>
            <person name="Ventura M."/>
            <person name="Marques-Bonet T."/>
            <person name="Eichler E.E."/>
            <person name="Andre C."/>
            <person name="Atencia R."/>
            <person name="Mugisha L."/>
            <person name="Junhold J."/>
            <person name="Patterson N."/>
            <person name="Siebauer M."/>
            <person name="Good J.M."/>
            <person name="Fischer A."/>
            <person name="Ptak S.E."/>
            <person name="Lachmann M."/>
            <person name="Symer D.E."/>
            <person name="Mailund T."/>
            <person name="Schierup M.H."/>
            <person name="Andres A.M."/>
            <person name="Kelso J."/>
            <person name="Paabo S."/>
        </authorList>
    </citation>
    <scope>NUCLEOTIDE SEQUENCE [LARGE SCALE GENOMIC DNA]</scope>
</reference>
<dbReference type="SUPFAM" id="SSF50044">
    <property type="entry name" value="SH3-domain"/>
    <property type="match status" value="1"/>
</dbReference>
<sequence length="389" mass="43645">MSVAGLKKQFYKASQLVSEKVGGAEGTNKAVTEMLARTIKYLQPNPASQAKLTMLNTVCKIQGQVKNPGYPQSEGLLSECLIRHQKELGNESNFSDALLDAGESMKHLAEVKDSLDIEVKQKFIDLLQNLCEKDLKGIQHHLQKLEGRQKRQGKIPDEELHQALEKFEDSKEVAETSMHNLLETNIEQVSQLRALAEAQLNYHWQAMQILDELAEKLKRRMREASSRPKREYKPKFWEPFDLGEPEQSNGGFPCTTVPKIAASSSFRSSDKSIRTPSRSMPPLDQPSCKVLYDFQPENHGELGFHEGDVFTLINQINENWYQGMLDSQLGFFLLSYMDVLMPLPSDSLVPPPRPSIHTGWHPLPGLLPSMGSCCQGGVQACRRHPGPGP</sequence>
<dbReference type="GO" id="GO:0098978">
    <property type="term" value="C:glutamatergic synapse"/>
    <property type="evidence" value="ECO:0007669"/>
    <property type="project" value="TreeGrafter"/>
</dbReference>
<evidence type="ECO:0000256" key="11">
    <source>
        <dbReference type="SAM" id="Coils"/>
    </source>
</evidence>
<dbReference type="Gene3D" id="2.30.30.40">
    <property type="entry name" value="SH3 Domains"/>
    <property type="match status" value="1"/>
</dbReference>
<evidence type="ECO:0000256" key="10">
    <source>
        <dbReference type="PROSITE-ProRule" id="PRU00192"/>
    </source>
</evidence>
<feature type="domain" description="BAR" evidence="14">
    <location>
        <begin position="2"/>
        <end position="226"/>
    </location>
</feature>
<evidence type="ECO:0000256" key="6">
    <source>
        <dbReference type="ARBA" id="ARBA00023121"/>
    </source>
</evidence>
<evidence type="ECO:0000256" key="3">
    <source>
        <dbReference type="ARBA" id="ARBA00006697"/>
    </source>
</evidence>
<dbReference type="Ensembl" id="ENSPPAT00000059548.1">
    <property type="protein sequence ID" value="ENSPPAP00000036655.1"/>
    <property type="gene ID" value="ENSPPAG00000041074.1"/>
</dbReference>
<name>A0A2R9C3Z8_PANPA</name>
<dbReference type="GO" id="GO:0008289">
    <property type="term" value="F:lipid binding"/>
    <property type="evidence" value="ECO:0007669"/>
    <property type="project" value="UniProtKB-KW"/>
</dbReference>
<feature type="coiled-coil region" evidence="11">
    <location>
        <begin position="164"/>
        <end position="227"/>
    </location>
</feature>
<feature type="domain" description="SH3" evidence="13">
    <location>
        <begin position="283"/>
        <end position="342"/>
    </location>
</feature>
<dbReference type="Pfam" id="PF03114">
    <property type="entry name" value="BAR"/>
    <property type="match status" value="1"/>
</dbReference>
<dbReference type="InterPro" id="IPR050384">
    <property type="entry name" value="Endophilin_SH3RF"/>
</dbReference>
<dbReference type="InterPro" id="IPR027267">
    <property type="entry name" value="AH/BAR_dom_sf"/>
</dbReference>
<accession>A0A2R9C3Z8</accession>
<dbReference type="STRING" id="9597.ENSPPAP00000036655"/>
<evidence type="ECO:0000256" key="12">
    <source>
        <dbReference type="SAM" id="MobiDB-lite"/>
    </source>
</evidence>
<keyword evidence="4 10" id="KW-0728">SH3 domain</keyword>
<comment type="function">
    <text evidence="7">Implicated in endocytosis. May recruit other proteins to membranes with high curvature.</text>
</comment>
<feature type="region of interest" description="Disordered" evidence="12">
    <location>
        <begin position="263"/>
        <end position="282"/>
    </location>
</feature>
<proteinExistence type="inferred from homology"/>
<dbReference type="AlphaFoldDB" id="A0A2R9C3Z8"/>
<reference evidence="15" key="3">
    <citation type="submission" date="2025-09" db="UniProtKB">
        <authorList>
            <consortium name="Ensembl"/>
        </authorList>
    </citation>
    <scope>IDENTIFICATION</scope>
</reference>
<reference evidence="15" key="2">
    <citation type="submission" date="2025-08" db="UniProtKB">
        <authorList>
            <consortium name="Ensembl"/>
        </authorList>
    </citation>
    <scope>IDENTIFICATION</scope>
</reference>
<dbReference type="SUPFAM" id="SSF103657">
    <property type="entry name" value="BAR/IMD domain-like"/>
    <property type="match status" value="1"/>
</dbReference>
<dbReference type="InterPro" id="IPR036028">
    <property type="entry name" value="SH3-like_dom_sf"/>
</dbReference>
<comment type="similarity">
    <text evidence="3">Belongs to the endophilin family.</text>
</comment>
<dbReference type="PROSITE" id="PS51021">
    <property type="entry name" value="BAR"/>
    <property type="match status" value="1"/>
</dbReference>
<evidence type="ECO:0000256" key="7">
    <source>
        <dbReference type="ARBA" id="ARBA00024839"/>
    </source>
</evidence>
<keyword evidence="11" id="KW-0175">Coiled coil</keyword>
<keyword evidence="6" id="KW-0446">Lipid-binding</keyword>
<dbReference type="SMART" id="SM00326">
    <property type="entry name" value="SH3"/>
    <property type="match status" value="1"/>
</dbReference>
<dbReference type="OMA" id="MSTFHEN"/>
<evidence type="ECO:0000256" key="4">
    <source>
        <dbReference type="ARBA" id="ARBA00022443"/>
    </source>
</evidence>
<dbReference type="Proteomes" id="UP000240080">
    <property type="component" value="Chromosome 17"/>
</dbReference>
<dbReference type="Bgee" id="ENSPPAG00000041074">
    <property type="expression patterns" value="Expressed in testis and 6 other cell types or tissues"/>
</dbReference>
<evidence type="ECO:0000313" key="15">
    <source>
        <dbReference type="Ensembl" id="ENSPPAP00000036655.1"/>
    </source>
</evidence>
<evidence type="ECO:0000256" key="9">
    <source>
        <dbReference type="ARBA" id="ARBA00043171"/>
    </source>
</evidence>
<evidence type="ECO:0000259" key="14">
    <source>
        <dbReference type="PROSITE" id="PS51021"/>
    </source>
</evidence>
<dbReference type="SMART" id="SM00721">
    <property type="entry name" value="BAR"/>
    <property type="match status" value="1"/>
</dbReference>
<evidence type="ECO:0000256" key="2">
    <source>
        <dbReference type="ARBA" id="ARBA00004220"/>
    </source>
</evidence>